<feature type="transmembrane region" description="Helical" evidence="8">
    <location>
        <begin position="251"/>
        <end position="272"/>
    </location>
</feature>
<dbReference type="InterPro" id="IPR050256">
    <property type="entry name" value="Glycosyltransferase_2"/>
</dbReference>
<feature type="transmembrane region" description="Helical" evidence="8">
    <location>
        <begin position="293"/>
        <end position="312"/>
    </location>
</feature>
<dbReference type="AlphaFoldDB" id="A0A1G9PIC3"/>
<evidence type="ECO:0000256" key="1">
    <source>
        <dbReference type="ARBA" id="ARBA00022475"/>
    </source>
</evidence>
<feature type="domain" description="Glycosyltransferase 2-like" evidence="9">
    <location>
        <begin position="21"/>
        <end position="154"/>
    </location>
</feature>
<dbReference type="GO" id="GO:0099621">
    <property type="term" value="F:undecaprenyl-phosphate 4-deoxy-4-formamido-L-arabinose transferase activity"/>
    <property type="evidence" value="ECO:0007669"/>
    <property type="project" value="TreeGrafter"/>
</dbReference>
<dbReference type="SUPFAM" id="SSF53448">
    <property type="entry name" value="Nucleotide-diphospho-sugar transferases"/>
    <property type="match status" value="1"/>
</dbReference>
<dbReference type="STRING" id="563176.SAMN04488090_2191"/>
<keyword evidence="6 8" id="KW-1133">Transmembrane helix</keyword>
<keyword evidence="11" id="KW-1185">Reference proteome</keyword>
<dbReference type="InterPro" id="IPR029044">
    <property type="entry name" value="Nucleotide-diphossugar_trans"/>
</dbReference>
<dbReference type="GO" id="GO:0009103">
    <property type="term" value="P:lipopolysaccharide biosynthetic process"/>
    <property type="evidence" value="ECO:0007669"/>
    <property type="project" value="UniProtKB-KW"/>
</dbReference>
<evidence type="ECO:0000313" key="10">
    <source>
        <dbReference type="EMBL" id="SDL98464.1"/>
    </source>
</evidence>
<name>A0A1G9PIC3_9BACT</name>
<evidence type="ECO:0000259" key="9">
    <source>
        <dbReference type="Pfam" id="PF00535"/>
    </source>
</evidence>
<dbReference type="CDD" id="cd04187">
    <property type="entry name" value="DPM1_like_bac"/>
    <property type="match status" value="1"/>
</dbReference>
<sequence length="347" mass="39442">MRSKGSAHAEIRMPPYLFQLSVVIPLYNEEESLPELCAWIRQVMDTHHFTYEVLLIDDGSSDQSWKVIRSLSAENPHVRGIRFSRNYGKSAALYTGFQAAQGQVIITMDADLQDSPDEIPELYRMITEDGYDLVSGWKQKRFDPLTKTIPTKLFNAVSRWVSGVQLHDFNCGLKAYDAPVAKSVRLYGEMHRNIPILAKWNGFARIGEKVVQHRARKYGHTKFGLERFVYGLLDMLTIVFVNRFGKRPMHLFGTFGVISFLLGLVATTWLGIDKIYSISAGHKFRNLTDDPKFFLALTAIVVGFQLFLAGFLGELMASNSERTTEYKIREKVGNGEKVGRFGEHEAF</sequence>
<evidence type="ECO:0000256" key="3">
    <source>
        <dbReference type="ARBA" id="ARBA00022679"/>
    </source>
</evidence>
<dbReference type="EMBL" id="FNGS01000004">
    <property type="protein sequence ID" value="SDL98464.1"/>
    <property type="molecule type" value="Genomic_DNA"/>
</dbReference>
<dbReference type="Proteomes" id="UP000198901">
    <property type="component" value="Unassembled WGS sequence"/>
</dbReference>
<dbReference type="GO" id="GO:0005886">
    <property type="term" value="C:plasma membrane"/>
    <property type="evidence" value="ECO:0007669"/>
    <property type="project" value="TreeGrafter"/>
</dbReference>
<reference evidence="10 11" key="1">
    <citation type="submission" date="2016-10" db="EMBL/GenBank/DDBJ databases">
        <authorList>
            <person name="de Groot N.N."/>
        </authorList>
    </citation>
    <scope>NUCLEOTIDE SEQUENCE [LARGE SCALE GENOMIC DNA]</scope>
    <source>
        <strain evidence="10 11">DSM 21668</strain>
    </source>
</reference>
<feature type="transmembrane region" description="Helical" evidence="8">
    <location>
        <begin position="228"/>
        <end position="245"/>
    </location>
</feature>
<evidence type="ECO:0000256" key="7">
    <source>
        <dbReference type="ARBA" id="ARBA00023136"/>
    </source>
</evidence>
<proteinExistence type="predicted"/>
<dbReference type="Pfam" id="PF00535">
    <property type="entry name" value="Glycos_transf_2"/>
    <property type="match status" value="1"/>
</dbReference>
<evidence type="ECO:0000256" key="5">
    <source>
        <dbReference type="ARBA" id="ARBA00022985"/>
    </source>
</evidence>
<evidence type="ECO:0000313" key="11">
    <source>
        <dbReference type="Proteomes" id="UP000198901"/>
    </source>
</evidence>
<protein>
    <submittedName>
        <fullName evidence="10">Glycosyltransferase involved in cell wall bisynthesis</fullName>
    </submittedName>
</protein>
<evidence type="ECO:0000256" key="2">
    <source>
        <dbReference type="ARBA" id="ARBA00022676"/>
    </source>
</evidence>
<keyword evidence="7 8" id="KW-0472">Membrane</keyword>
<accession>A0A1G9PIC3</accession>
<gene>
    <name evidence="10" type="ORF">SAMN04488090_2191</name>
</gene>
<evidence type="ECO:0000256" key="6">
    <source>
        <dbReference type="ARBA" id="ARBA00022989"/>
    </source>
</evidence>
<dbReference type="Gene3D" id="3.90.550.10">
    <property type="entry name" value="Spore Coat Polysaccharide Biosynthesis Protein SpsA, Chain A"/>
    <property type="match status" value="1"/>
</dbReference>
<evidence type="ECO:0000256" key="4">
    <source>
        <dbReference type="ARBA" id="ARBA00022692"/>
    </source>
</evidence>
<keyword evidence="4 8" id="KW-0812">Transmembrane</keyword>
<keyword evidence="1" id="KW-1003">Cell membrane</keyword>
<keyword evidence="5" id="KW-0448">Lipopolysaccharide biosynthesis</keyword>
<keyword evidence="2" id="KW-0328">Glycosyltransferase</keyword>
<dbReference type="PANTHER" id="PTHR48090">
    <property type="entry name" value="UNDECAPRENYL-PHOSPHATE 4-DEOXY-4-FORMAMIDO-L-ARABINOSE TRANSFERASE-RELATED"/>
    <property type="match status" value="1"/>
</dbReference>
<evidence type="ECO:0000256" key="8">
    <source>
        <dbReference type="SAM" id="Phobius"/>
    </source>
</evidence>
<keyword evidence="3 10" id="KW-0808">Transferase</keyword>
<dbReference type="InterPro" id="IPR001173">
    <property type="entry name" value="Glyco_trans_2-like"/>
</dbReference>
<dbReference type="PANTHER" id="PTHR48090:SF3">
    <property type="entry name" value="UNDECAPRENYL-PHOSPHATE 4-DEOXY-4-FORMAMIDO-L-ARABINOSE TRANSFERASE"/>
    <property type="match status" value="1"/>
</dbReference>
<organism evidence="10 11">
    <name type="scientific">Siphonobacter aquaeclarae</name>
    <dbReference type="NCBI Taxonomy" id="563176"/>
    <lineage>
        <taxon>Bacteria</taxon>
        <taxon>Pseudomonadati</taxon>
        <taxon>Bacteroidota</taxon>
        <taxon>Cytophagia</taxon>
        <taxon>Cytophagales</taxon>
        <taxon>Cytophagaceae</taxon>
        <taxon>Siphonobacter</taxon>
    </lineage>
</organism>